<feature type="compositionally biased region" description="Low complexity" evidence="1">
    <location>
        <begin position="151"/>
        <end position="160"/>
    </location>
</feature>
<dbReference type="Pfam" id="PF26056">
    <property type="entry name" value="DUF8017"/>
    <property type="match status" value="1"/>
</dbReference>
<dbReference type="Proteomes" id="UP001180845">
    <property type="component" value="Unassembled WGS sequence"/>
</dbReference>
<accession>A0AAE4CKA7</accession>
<comment type="caution">
    <text evidence="4">The sequence shown here is derived from an EMBL/GenBank/DDBJ whole genome shotgun (WGS) entry which is preliminary data.</text>
</comment>
<feature type="region of interest" description="Disordered" evidence="1">
    <location>
        <begin position="121"/>
        <end position="164"/>
    </location>
</feature>
<feature type="transmembrane region" description="Helical" evidence="2">
    <location>
        <begin position="96"/>
        <end position="119"/>
    </location>
</feature>
<evidence type="ECO:0000256" key="1">
    <source>
        <dbReference type="SAM" id="MobiDB-lite"/>
    </source>
</evidence>
<protein>
    <recommendedName>
        <fullName evidence="3">DUF8017 domain-containing protein</fullName>
    </recommendedName>
</protein>
<evidence type="ECO:0000256" key="2">
    <source>
        <dbReference type="SAM" id="Phobius"/>
    </source>
</evidence>
<name>A0AAE4CKA7_9ACTN</name>
<dbReference type="RefSeq" id="WP_310269507.1">
    <property type="nucleotide sequence ID" value="NZ_JAVDXW010000001.1"/>
</dbReference>
<dbReference type="InterPro" id="IPR058330">
    <property type="entry name" value="DUF8017"/>
</dbReference>
<dbReference type="EMBL" id="JAVDXW010000001">
    <property type="protein sequence ID" value="MDR7300549.1"/>
    <property type="molecule type" value="Genomic_DNA"/>
</dbReference>
<evidence type="ECO:0000313" key="5">
    <source>
        <dbReference type="Proteomes" id="UP001180845"/>
    </source>
</evidence>
<proteinExistence type="predicted"/>
<reference evidence="4" key="1">
    <citation type="submission" date="2023-07" db="EMBL/GenBank/DDBJ databases">
        <title>Sequencing the genomes of 1000 actinobacteria strains.</title>
        <authorList>
            <person name="Klenk H.-P."/>
        </authorList>
    </citation>
    <scope>NUCLEOTIDE SEQUENCE</scope>
    <source>
        <strain evidence="4">DSM 45977</strain>
    </source>
</reference>
<keyword evidence="5" id="KW-1185">Reference proteome</keyword>
<dbReference type="AlphaFoldDB" id="A0AAE4CKA7"/>
<organism evidence="4 5">
    <name type="scientific">Haloactinomyces albus</name>
    <dbReference type="NCBI Taxonomy" id="1352928"/>
    <lineage>
        <taxon>Bacteria</taxon>
        <taxon>Bacillati</taxon>
        <taxon>Actinomycetota</taxon>
        <taxon>Actinomycetes</taxon>
        <taxon>Actinopolysporales</taxon>
        <taxon>Actinopolysporaceae</taxon>
        <taxon>Haloactinomyces</taxon>
    </lineage>
</organism>
<gene>
    <name evidence="4" type="ORF">JOF55_000730</name>
</gene>
<feature type="region of interest" description="Disordered" evidence="1">
    <location>
        <begin position="1"/>
        <end position="63"/>
    </location>
</feature>
<keyword evidence="2" id="KW-1133">Transmembrane helix</keyword>
<evidence type="ECO:0000313" key="4">
    <source>
        <dbReference type="EMBL" id="MDR7300549.1"/>
    </source>
</evidence>
<keyword evidence="2" id="KW-0472">Membrane</keyword>
<evidence type="ECO:0000259" key="3">
    <source>
        <dbReference type="Pfam" id="PF26056"/>
    </source>
</evidence>
<sequence length="354" mass="36758">MSSPGGPGNWGQYHHGSEQYYDPITGQPINPNTPAGYTGYPTGQKHPEEQPHPPGSSGTQYQGFGVFEQTRPQQPRPSIVTGYPQPEPAHKNRAPLIAGIVAAAVMVVAIVVTTTIVVAGDGDGSGNMAAPATSTTTTREALPPTAPTPSAPLSATAPASKTENVRKPVAPVVDGWQGMALLEFGIAYDIPPGWEPETGSLSGFEDGSEKVTMSGYSSYKRDFCPEEDLSFRARVGLTGSDSPDPATAANNAFRKWARMGWGTAAGELPRLTRNPAKSVTLDGGRVDATIFSGTIIPAEPGPCSPPSVFVSILAIGGNDGSDAALMIGIADQGVPGAVPPADINRSLTSVRWLD</sequence>
<feature type="domain" description="DUF8017" evidence="3">
    <location>
        <begin position="170"/>
        <end position="353"/>
    </location>
</feature>
<keyword evidence="2" id="KW-0812">Transmembrane</keyword>